<organism evidence="5">
    <name type="scientific">Aureoumbra lagunensis</name>
    <dbReference type="NCBI Taxonomy" id="44058"/>
    <lineage>
        <taxon>Eukaryota</taxon>
        <taxon>Sar</taxon>
        <taxon>Stramenopiles</taxon>
        <taxon>Ochrophyta</taxon>
        <taxon>Pelagophyceae</taxon>
        <taxon>Pelagomonadales</taxon>
        <taxon>Aureoumbra</taxon>
    </lineage>
</organism>
<accession>A0A7S3JPW9</accession>
<evidence type="ECO:0000256" key="1">
    <source>
        <dbReference type="ARBA" id="ARBA00022618"/>
    </source>
</evidence>
<feature type="region of interest" description="Disordered" evidence="3">
    <location>
        <begin position="371"/>
        <end position="398"/>
    </location>
</feature>
<sequence length="419" mass="46347">MVLEQTLTGIRALRDNVRTAETKITKDEIKYLCNLLIENDARMACAASQCLANLAAAGERELVWSGLMTEEEVEQPLLTLALERWLPENKIGDKTRAAIIAAIHNCICKNAQRARLVAAKASVMDAILLVSAATCYIDDGTSTTASEEWTHLLFISLLSAGATSFLEDSCRFQEEGLRLALDALQADPVFFHKNDNDQHNREGIDVALLACKKIKSSARKHQFLDLLATAIGHGPPRRADLVTDAGVIPLALEYIEEAPISVLQIIANVCYHVPRARNQVRPGIPSILSKCVTDVNRPLQREWAIFAIRNICQDNIQNQAYIYSLQPQALDTSQDTLESLGLRSAHLVEEEDKPRIKLDFATPYKTKNQCLSKSTTSLHSDSTANKEDQTALVHQHQPSTQIIGNRSAAVALLNEEDFM</sequence>
<dbReference type="GO" id="GO:0051301">
    <property type="term" value="P:cell division"/>
    <property type="evidence" value="ECO:0007669"/>
    <property type="project" value="UniProtKB-KW"/>
</dbReference>
<dbReference type="InterPro" id="IPR016024">
    <property type="entry name" value="ARM-type_fold"/>
</dbReference>
<protein>
    <recommendedName>
        <fullName evidence="4">Ataxin-10 domain-containing protein</fullName>
    </recommendedName>
</protein>
<dbReference type="AlphaFoldDB" id="A0A7S3JPW9"/>
<dbReference type="PANTHER" id="PTHR13255">
    <property type="entry name" value="ATAXIN-10"/>
    <property type="match status" value="1"/>
</dbReference>
<dbReference type="InterPro" id="IPR019156">
    <property type="entry name" value="Ataxin-10_domain"/>
</dbReference>
<dbReference type="Pfam" id="PF09759">
    <property type="entry name" value="Atx10homo_assoc"/>
    <property type="match status" value="1"/>
</dbReference>
<feature type="domain" description="Ataxin-10" evidence="4">
    <location>
        <begin position="262"/>
        <end position="344"/>
    </location>
</feature>
<name>A0A7S3JPW9_9STRA</name>
<evidence type="ECO:0000313" key="5">
    <source>
        <dbReference type="EMBL" id="CAE0359641.1"/>
    </source>
</evidence>
<reference evidence="5" key="1">
    <citation type="submission" date="2021-01" db="EMBL/GenBank/DDBJ databases">
        <authorList>
            <person name="Corre E."/>
            <person name="Pelletier E."/>
            <person name="Niang G."/>
            <person name="Scheremetjew M."/>
            <person name="Finn R."/>
            <person name="Kale V."/>
            <person name="Holt S."/>
            <person name="Cochrane G."/>
            <person name="Meng A."/>
            <person name="Brown T."/>
            <person name="Cohen L."/>
        </authorList>
    </citation>
    <scope>NUCLEOTIDE SEQUENCE</scope>
    <source>
        <strain evidence="5">CCMP1510</strain>
    </source>
</reference>
<dbReference type="InterPro" id="IPR011989">
    <property type="entry name" value="ARM-like"/>
</dbReference>
<dbReference type="InterPro" id="IPR051374">
    <property type="entry name" value="Ataxin-10/CTR86_families"/>
</dbReference>
<dbReference type="Gene3D" id="1.25.10.10">
    <property type="entry name" value="Leucine-rich Repeat Variant"/>
    <property type="match status" value="1"/>
</dbReference>
<evidence type="ECO:0000259" key="4">
    <source>
        <dbReference type="Pfam" id="PF09759"/>
    </source>
</evidence>
<dbReference type="PANTHER" id="PTHR13255:SF0">
    <property type="entry name" value="ATAXIN-10"/>
    <property type="match status" value="1"/>
</dbReference>
<dbReference type="SUPFAM" id="SSF48371">
    <property type="entry name" value="ARM repeat"/>
    <property type="match status" value="1"/>
</dbReference>
<evidence type="ECO:0000256" key="3">
    <source>
        <dbReference type="SAM" id="MobiDB-lite"/>
    </source>
</evidence>
<dbReference type="EMBL" id="HBIJ01000476">
    <property type="protein sequence ID" value="CAE0359641.1"/>
    <property type="molecule type" value="Transcribed_RNA"/>
</dbReference>
<feature type="compositionally biased region" description="Polar residues" evidence="3">
    <location>
        <begin position="371"/>
        <end position="383"/>
    </location>
</feature>
<gene>
    <name evidence="5" type="ORF">ALAG00032_LOCUS370</name>
</gene>
<keyword evidence="1" id="KW-0132">Cell division</keyword>
<evidence type="ECO:0000256" key="2">
    <source>
        <dbReference type="ARBA" id="ARBA00023306"/>
    </source>
</evidence>
<keyword evidence="2" id="KW-0131">Cell cycle</keyword>
<proteinExistence type="predicted"/>
<dbReference type="GO" id="GO:0005829">
    <property type="term" value="C:cytosol"/>
    <property type="evidence" value="ECO:0007669"/>
    <property type="project" value="TreeGrafter"/>
</dbReference>